<dbReference type="Pfam" id="PF14555">
    <property type="entry name" value="UBA_4"/>
    <property type="match status" value="1"/>
</dbReference>
<keyword evidence="3" id="KW-1185">Reference proteome</keyword>
<dbReference type="SUPFAM" id="SSF46934">
    <property type="entry name" value="UBA-like"/>
    <property type="match status" value="1"/>
</dbReference>
<feature type="compositionally biased region" description="Polar residues" evidence="1">
    <location>
        <begin position="182"/>
        <end position="201"/>
    </location>
</feature>
<evidence type="ECO:0000256" key="1">
    <source>
        <dbReference type="SAM" id="MobiDB-lite"/>
    </source>
</evidence>
<accession>A0A6G1K0U6</accession>
<feature type="region of interest" description="Disordered" evidence="1">
    <location>
        <begin position="161"/>
        <end position="201"/>
    </location>
</feature>
<evidence type="ECO:0000313" key="2">
    <source>
        <dbReference type="EMBL" id="KAF2706081.1"/>
    </source>
</evidence>
<dbReference type="AlphaFoldDB" id="A0A6G1K0U6"/>
<feature type="region of interest" description="Disordered" evidence="1">
    <location>
        <begin position="1"/>
        <end position="36"/>
    </location>
</feature>
<dbReference type="Proteomes" id="UP000799428">
    <property type="component" value="Unassembled WGS sequence"/>
</dbReference>
<organism evidence="2 3">
    <name type="scientific">Pleomassaria siparia CBS 279.74</name>
    <dbReference type="NCBI Taxonomy" id="1314801"/>
    <lineage>
        <taxon>Eukaryota</taxon>
        <taxon>Fungi</taxon>
        <taxon>Dikarya</taxon>
        <taxon>Ascomycota</taxon>
        <taxon>Pezizomycotina</taxon>
        <taxon>Dothideomycetes</taxon>
        <taxon>Pleosporomycetidae</taxon>
        <taxon>Pleosporales</taxon>
        <taxon>Pleomassariaceae</taxon>
        <taxon>Pleomassaria</taxon>
    </lineage>
</organism>
<proteinExistence type="predicted"/>
<gene>
    <name evidence="2" type="ORF">K504DRAFT_505799</name>
</gene>
<evidence type="ECO:0000313" key="3">
    <source>
        <dbReference type="Proteomes" id="UP000799428"/>
    </source>
</evidence>
<protein>
    <submittedName>
        <fullName evidence="2">Uncharacterized protein</fullName>
    </submittedName>
</protein>
<dbReference type="Gene3D" id="1.10.8.10">
    <property type="entry name" value="DNA helicase RuvA subunit, C-terminal domain"/>
    <property type="match status" value="1"/>
</dbReference>
<sequence>MSKRKATATADELHTNNTNNMSDAKRAKKSPRTPKGNSFLYGYTIQQKAAILQFMNFTQVDRNTAIRHLKGHGWNQENAVNGIPRIASSGLDGTGPGLGTRDTTNKRRISDHGYTTGKLGKLGILQLGLAGGEALASWITHALVYKMDSGHKARSSDISVSSATSSQLNGGHSCTHGRVLPETQQYRTTNQPTCGTHGSRS</sequence>
<feature type="region of interest" description="Disordered" evidence="1">
    <location>
        <begin position="87"/>
        <end position="112"/>
    </location>
</feature>
<name>A0A6G1K0U6_9PLEO</name>
<dbReference type="InterPro" id="IPR009060">
    <property type="entry name" value="UBA-like_sf"/>
</dbReference>
<dbReference type="EMBL" id="MU005777">
    <property type="protein sequence ID" value="KAF2706081.1"/>
    <property type="molecule type" value="Genomic_DNA"/>
</dbReference>
<reference evidence="2" key="1">
    <citation type="journal article" date="2020" name="Stud. Mycol.">
        <title>101 Dothideomycetes genomes: a test case for predicting lifestyles and emergence of pathogens.</title>
        <authorList>
            <person name="Haridas S."/>
            <person name="Albert R."/>
            <person name="Binder M."/>
            <person name="Bloem J."/>
            <person name="Labutti K."/>
            <person name="Salamov A."/>
            <person name="Andreopoulos B."/>
            <person name="Baker S."/>
            <person name="Barry K."/>
            <person name="Bills G."/>
            <person name="Bluhm B."/>
            <person name="Cannon C."/>
            <person name="Castanera R."/>
            <person name="Culley D."/>
            <person name="Daum C."/>
            <person name="Ezra D."/>
            <person name="Gonzalez J."/>
            <person name="Henrissat B."/>
            <person name="Kuo A."/>
            <person name="Liang C."/>
            <person name="Lipzen A."/>
            <person name="Lutzoni F."/>
            <person name="Magnuson J."/>
            <person name="Mondo S."/>
            <person name="Nolan M."/>
            <person name="Ohm R."/>
            <person name="Pangilinan J."/>
            <person name="Park H.-J."/>
            <person name="Ramirez L."/>
            <person name="Alfaro M."/>
            <person name="Sun H."/>
            <person name="Tritt A."/>
            <person name="Yoshinaga Y."/>
            <person name="Zwiers L.-H."/>
            <person name="Turgeon B."/>
            <person name="Goodwin S."/>
            <person name="Spatafora J."/>
            <person name="Crous P."/>
            <person name="Grigoriev I."/>
        </authorList>
    </citation>
    <scope>NUCLEOTIDE SEQUENCE</scope>
    <source>
        <strain evidence="2">CBS 279.74</strain>
    </source>
</reference>
<dbReference type="OrthoDB" id="27198at2759"/>